<comment type="caution">
    <text evidence="2">The sequence shown here is derived from an EMBL/GenBank/DDBJ whole genome shotgun (WGS) entry which is preliminary data.</text>
</comment>
<dbReference type="PROSITE" id="PS00636">
    <property type="entry name" value="DNAJ_1"/>
    <property type="match status" value="1"/>
</dbReference>
<gene>
    <name evidence="2" type="ORF">L202_00286</name>
</gene>
<evidence type="ECO:0000313" key="2">
    <source>
        <dbReference type="EMBL" id="ODN84311.1"/>
    </source>
</evidence>
<dbReference type="OrthoDB" id="342454at2759"/>
<protein>
    <recommendedName>
        <fullName evidence="1">J domain-containing protein</fullName>
    </recommendedName>
</protein>
<reference evidence="2 3" key="1">
    <citation type="submission" date="2016-06" db="EMBL/GenBank/DDBJ databases">
        <title>Evolution of pathogenesis and genome organization in the Tremellales.</title>
        <authorList>
            <person name="Cuomo C."/>
            <person name="Litvintseva A."/>
            <person name="Heitman J."/>
            <person name="Chen Y."/>
            <person name="Sun S."/>
            <person name="Springer D."/>
            <person name="Dromer F."/>
            <person name="Young S."/>
            <person name="Zeng Q."/>
            <person name="Chapman S."/>
            <person name="Gujja S."/>
            <person name="Saif S."/>
            <person name="Birren B."/>
        </authorList>
    </citation>
    <scope>NUCLEOTIDE SEQUENCE [LARGE SCALE GENOMIC DNA]</scope>
    <source>
        <strain evidence="2 3">CBS 6039</strain>
    </source>
</reference>
<evidence type="ECO:0000259" key="1">
    <source>
        <dbReference type="PROSITE" id="PS50076"/>
    </source>
</evidence>
<dbReference type="InterPro" id="IPR036869">
    <property type="entry name" value="J_dom_sf"/>
</dbReference>
<dbReference type="PROSITE" id="PS50076">
    <property type="entry name" value="DNAJ_2"/>
    <property type="match status" value="1"/>
</dbReference>
<dbReference type="AlphaFoldDB" id="A0A1E3I937"/>
<evidence type="ECO:0000313" key="3">
    <source>
        <dbReference type="Proteomes" id="UP000094065"/>
    </source>
</evidence>
<dbReference type="PANTHER" id="PTHR46620:SF1">
    <property type="entry name" value="J DOMAIN-CONTAINING PROTEIN SPF31"/>
    <property type="match status" value="1"/>
</dbReference>
<proteinExistence type="predicted"/>
<keyword evidence="3" id="KW-1185">Reference proteome</keyword>
<dbReference type="InterPro" id="IPR018253">
    <property type="entry name" value="DnaJ_domain_CS"/>
</dbReference>
<dbReference type="CDD" id="cd06257">
    <property type="entry name" value="DnaJ"/>
    <property type="match status" value="1"/>
</dbReference>
<dbReference type="RefSeq" id="XP_018998114.1">
    <property type="nucleotide sequence ID" value="XM_019133409.1"/>
</dbReference>
<dbReference type="GeneID" id="30151595"/>
<dbReference type="SMART" id="SM00271">
    <property type="entry name" value="DnaJ"/>
    <property type="match status" value="1"/>
</dbReference>
<dbReference type="Pfam" id="PF00226">
    <property type="entry name" value="DnaJ"/>
    <property type="match status" value="1"/>
</dbReference>
<dbReference type="STRING" id="1295533.A0A1E3I937"/>
<sequence>MSSAAVDSAIKQSANDLAKELEVERVLKAFKLNPYDILDLPLSATESDVKKQYRKKSLLIHPDKYKHERGLEAFDFLKKAHDHLIDLDKRKDIDMIMTHARTQVLKTILGSGFSTNVADDDPRLANLSPPFEQQVRAKGREILVEDELARRRKTKLAYANEGAEKAKAEAEIASRKRKLEEQSKWEAGRNTDPIALIPFQSCEVSRLLTHFFLSFSFIQNVEMSASKVGGTFRTRPIRKRRRRTTCMSWDERGCVSLQIWGSGLLYFAYLYNFKVGSISMCCFYTPCCIPQIVSTSAQINLAPLLQYPYHLIWSDEPSIPLLTFSMPSNRVFEPSNKGMGTREYVIFRT</sequence>
<dbReference type="PRINTS" id="PR00625">
    <property type="entry name" value="JDOMAIN"/>
</dbReference>
<organism evidence="2 3">
    <name type="scientific">Cryptococcus amylolentus CBS 6039</name>
    <dbReference type="NCBI Taxonomy" id="1295533"/>
    <lineage>
        <taxon>Eukaryota</taxon>
        <taxon>Fungi</taxon>
        <taxon>Dikarya</taxon>
        <taxon>Basidiomycota</taxon>
        <taxon>Agaricomycotina</taxon>
        <taxon>Tremellomycetes</taxon>
        <taxon>Tremellales</taxon>
        <taxon>Cryptococcaceae</taxon>
        <taxon>Cryptococcus</taxon>
    </lineage>
</organism>
<name>A0A1E3I937_9TREE</name>
<dbReference type="SUPFAM" id="SSF46565">
    <property type="entry name" value="Chaperone J-domain"/>
    <property type="match status" value="1"/>
</dbReference>
<dbReference type="EMBL" id="AWGJ01000001">
    <property type="protein sequence ID" value="ODN84311.1"/>
    <property type="molecule type" value="Genomic_DNA"/>
</dbReference>
<dbReference type="InterPro" id="IPR001623">
    <property type="entry name" value="DnaJ_domain"/>
</dbReference>
<dbReference type="PANTHER" id="PTHR46620">
    <property type="entry name" value="J DOMAIN-CONTAINING PROTEIN SPF31"/>
    <property type="match status" value="1"/>
</dbReference>
<dbReference type="Gene3D" id="1.10.287.110">
    <property type="entry name" value="DnaJ domain"/>
    <property type="match status" value="1"/>
</dbReference>
<accession>A0A1E3I937</accession>
<feature type="domain" description="J" evidence="1">
    <location>
        <begin position="33"/>
        <end position="97"/>
    </location>
</feature>
<dbReference type="Proteomes" id="UP000094065">
    <property type="component" value="Unassembled WGS sequence"/>
</dbReference>